<dbReference type="PANTHER" id="PTHR30121">
    <property type="entry name" value="UNCHARACTERIZED PROTEIN YJGR-RELATED"/>
    <property type="match status" value="1"/>
</dbReference>
<organism evidence="2 3">
    <name type="scientific">Virgisporangium ochraceum</name>
    <dbReference type="NCBI Taxonomy" id="65505"/>
    <lineage>
        <taxon>Bacteria</taxon>
        <taxon>Bacillati</taxon>
        <taxon>Actinomycetota</taxon>
        <taxon>Actinomycetes</taxon>
        <taxon>Micromonosporales</taxon>
        <taxon>Micromonosporaceae</taxon>
        <taxon>Virgisporangium</taxon>
    </lineage>
</organism>
<comment type="caution">
    <text evidence="2">The sequence shown here is derived from an EMBL/GenBank/DDBJ whole genome shotgun (WGS) entry which is preliminary data.</text>
</comment>
<dbReference type="Gene3D" id="3.40.50.300">
    <property type="entry name" value="P-loop containing nucleotide triphosphate hydrolases"/>
    <property type="match status" value="2"/>
</dbReference>
<dbReference type="Proteomes" id="UP000635606">
    <property type="component" value="Unassembled WGS sequence"/>
</dbReference>
<dbReference type="InterPro" id="IPR027417">
    <property type="entry name" value="P-loop_NTPase"/>
</dbReference>
<accession>A0A8J4EA56</accession>
<protein>
    <submittedName>
        <fullName evidence="2">ATPase</fullName>
    </submittedName>
</protein>
<dbReference type="EMBL" id="BOPH01000034">
    <property type="protein sequence ID" value="GIJ67945.1"/>
    <property type="molecule type" value="Genomic_DNA"/>
</dbReference>
<reference evidence="2" key="1">
    <citation type="submission" date="2021-01" db="EMBL/GenBank/DDBJ databases">
        <title>Whole genome shotgun sequence of Virgisporangium ochraceum NBRC 16418.</title>
        <authorList>
            <person name="Komaki H."/>
            <person name="Tamura T."/>
        </authorList>
    </citation>
    <scope>NUCLEOTIDE SEQUENCE</scope>
    <source>
        <strain evidence="2">NBRC 16418</strain>
    </source>
</reference>
<proteinExistence type="predicted"/>
<dbReference type="AlphaFoldDB" id="A0A8J4EA56"/>
<evidence type="ECO:0000313" key="2">
    <source>
        <dbReference type="EMBL" id="GIJ67945.1"/>
    </source>
</evidence>
<gene>
    <name evidence="2" type="ORF">Voc01_028620</name>
</gene>
<evidence type="ECO:0000313" key="3">
    <source>
        <dbReference type="Proteomes" id="UP000635606"/>
    </source>
</evidence>
<dbReference type="RefSeq" id="WP_203927900.1">
    <property type="nucleotide sequence ID" value="NZ_BOPH01000034.1"/>
</dbReference>
<keyword evidence="3" id="KW-1185">Reference proteome</keyword>
<evidence type="ECO:0000256" key="1">
    <source>
        <dbReference type="SAM" id="MobiDB-lite"/>
    </source>
</evidence>
<sequence>MTIAPAWGWPGRNAGRASHVAAGVEYQATTVQAAGLYPFTAGSGSPLLGVPIGRHQLWGESVLLDPFEWLTAGLTTNTGMFVLGQPGAGKSALAKRLITGMTGTGTQALILGDTKPDYTRLVKALGGQVIRVGRGLDRINPLDAGPLGTALTKMSGQDADQLRTEVRGRRLNLLIALCTLVRDGGKVTNTEEVILGRTVDLLTDRSTVDPVIPDVLNVLDQAPDTLRTAARATSPADYRRRVDDLVATLRLLCEGTLAGVFDDATTTPIDLTAAAVSVDISRVSAAGDKLVTAAMLSTWSYGYAVIDAAAVLAHHHLAPRRRHLAVMDELWRVLRGAPGLVEPADALTRLSRNLGVAQIMLTHSLDDLDALATDEDRAKARGMAERCAIKVLAALPNRELDRIAGMVRLSAPERDMVASWAAPEALMPGAAHPGRGRYLLKTGERSGIPVALYLVGDEPTLYDTDQRIRPDSGRLARKSGGESR</sequence>
<dbReference type="PANTHER" id="PTHR30121:SF6">
    <property type="entry name" value="SLR6007 PROTEIN"/>
    <property type="match status" value="1"/>
</dbReference>
<dbReference type="SUPFAM" id="SSF52540">
    <property type="entry name" value="P-loop containing nucleoside triphosphate hydrolases"/>
    <property type="match status" value="1"/>
</dbReference>
<name>A0A8J4EA56_9ACTN</name>
<dbReference type="InterPro" id="IPR051162">
    <property type="entry name" value="T4SS_component"/>
</dbReference>
<feature type="region of interest" description="Disordered" evidence="1">
    <location>
        <begin position="464"/>
        <end position="484"/>
    </location>
</feature>